<dbReference type="RefSeq" id="WP_302078622.1">
    <property type="nucleotide sequence ID" value="NZ_JAUKWQ010000008.1"/>
</dbReference>
<dbReference type="Proteomes" id="UP001169006">
    <property type="component" value="Unassembled WGS sequence"/>
</dbReference>
<dbReference type="EMBL" id="JAUKWQ010000008">
    <property type="protein sequence ID" value="MDO1584382.1"/>
    <property type="molecule type" value="Genomic_DNA"/>
</dbReference>
<protein>
    <recommendedName>
        <fullName evidence="3">Phasin domain-containing protein</fullName>
    </recommendedName>
</protein>
<evidence type="ECO:0000313" key="2">
    <source>
        <dbReference type="Proteomes" id="UP001169006"/>
    </source>
</evidence>
<accession>A0ABT8T168</accession>
<name>A0ABT8T168_9HYPH</name>
<reference evidence="1" key="1">
    <citation type="journal article" date="2015" name="Int. J. Syst. Evol. Microbiol.">
        <title>Rhizobium oryzicola sp. nov., potential plant-growth-promoting endophytic bacteria isolated from rice roots.</title>
        <authorList>
            <person name="Zhang X.X."/>
            <person name="Gao J.S."/>
            <person name="Cao Y.H."/>
            <person name="Sheirdil R.A."/>
            <person name="Wang X.C."/>
            <person name="Zhang L."/>
        </authorList>
    </citation>
    <scope>NUCLEOTIDE SEQUENCE</scope>
    <source>
        <strain evidence="1">05753</strain>
    </source>
</reference>
<sequence>MSKVSPIGTRESVADAINGMSSDNQSWLQLMMENPAADDTLLDGLHLYLDRASEAKFLNSLKLQKAGEWMGNLTAGRLQIRLAEAARSSQHAAYQAFYEGLKRSGGFERAYPKAKV</sequence>
<evidence type="ECO:0008006" key="3">
    <source>
        <dbReference type="Google" id="ProtNLM"/>
    </source>
</evidence>
<comment type="caution">
    <text evidence="1">The sequence shown here is derived from an EMBL/GenBank/DDBJ whole genome shotgun (WGS) entry which is preliminary data.</text>
</comment>
<evidence type="ECO:0000313" key="1">
    <source>
        <dbReference type="EMBL" id="MDO1584382.1"/>
    </source>
</evidence>
<gene>
    <name evidence="1" type="ORF">Q2T52_20025</name>
</gene>
<proteinExistence type="predicted"/>
<keyword evidence="2" id="KW-1185">Reference proteome</keyword>
<reference evidence="1" key="2">
    <citation type="submission" date="2023-07" db="EMBL/GenBank/DDBJ databases">
        <authorList>
            <person name="Sun H."/>
        </authorList>
    </citation>
    <scope>NUCLEOTIDE SEQUENCE</scope>
    <source>
        <strain evidence="1">05753</strain>
    </source>
</reference>
<organism evidence="1 2">
    <name type="scientific">Rhizobium oryzicola</name>
    <dbReference type="NCBI Taxonomy" id="1232668"/>
    <lineage>
        <taxon>Bacteria</taxon>
        <taxon>Pseudomonadati</taxon>
        <taxon>Pseudomonadota</taxon>
        <taxon>Alphaproteobacteria</taxon>
        <taxon>Hyphomicrobiales</taxon>
        <taxon>Rhizobiaceae</taxon>
        <taxon>Rhizobium/Agrobacterium group</taxon>
        <taxon>Rhizobium</taxon>
    </lineage>
</organism>